<keyword evidence="2" id="KW-1185">Reference proteome</keyword>
<evidence type="ECO:0000313" key="2">
    <source>
        <dbReference type="Proteomes" id="UP000886998"/>
    </source>
</evidence>
<name>A0A8X6WWK7_9ARAC</name>
<dbReference type="EMBL" id="BMAV01003257">
    <property type="protein sequence ID" value="GFY42699.1"/>
    <property type="molecule type" value="Genomic_DNA"/>
</dbReference>
<dbReference type="AlphaFoldDB" id="A0A8X6WWK7"/>
<organism evidence="1 2">
    <name type="scientific">Trichonephila inaurata madagascariensis</name>
    <dbReference type="NCBI Taxonomy" id="2747483"/>
    <lineage>
        <taxon>Eukaryota</taxon>
        <taxon>Metazoa</taxon>
        <taxon>Ecdysozoa</taxon>
        <taxon>Arthropoda</taxon>
        <taxon>Chelicerata</taxon>
        <taxon>Arachnida</taxon>
        <taxon>Araneae</taxon>
        <taxon>Araneomorphae</taxon>
        <taxon>Entelegynae</taxon>
        <taxon>Araneoidea</taxon>
        <taxon>Nephilidae</taxon>
        <taxon>Trichonephila</taxon>
        <taxon>Trichonephila inaurata</taxon>
    </lineage>
</organism>
<proteinExistence type="predicted"/>
<sequence>MATIHPSPRFRHQSDCCDGISIPINDGAIVNSSENYLNRCYVNEDRNRAKNNRKKRNLTPGNGAQKPLQANLASCDGLLLCSTIPALFVF</sequence>
<gene>
    <name evidence="1" type="ORF">TNIN_143621</name>
</gene>
<evidence type="ECO:0000313" key="1">
    <source>
        <dbReference type="EMBL" id="GFY42699.1"/>
    </source>
</evidence>
<comment type="caution">
    <text evidence="1">The sequence shown here is derived from an EMBL/GenBank/DDBJ whole genome shotgun (WGS) entry which is preliminary data.</text>
</comment>
<dbReference type="Proteomes" id="UP000886998">
    <property type="component" value="Unassembled WGS sequence"/>
</dbReference>
<reference evidence="1" key="1">
    <citation type="submission" date="2020-08" db="EMBL/GenBank/DDBJ databases">
        <title>Multicomponent nature underlies the extraordinary mechanical properties of spider dragline silk.</title>
        <authorList>
            <person name="Kono N."/>
            <person name="Nakamura H."/>
            <person name="Mori M."/>
            <person name="Yoshida Y."/>
            <person name="Ohtoshi R."/>
            <person name="Malay A.D."/>
            <person name="Moran D.A.P."/>
            <person name="Tomita M."/>
            <person name="Numata K."/>
            <person name="Arakawa K."/>
        </authorList>
    </citation>
    <scope>NUCLEOTIDE SEQUENCE</scope>
</reference>
<protein>
    <submittedName>
        <fullName evidence="1">Uncharacterized protein</fullName>
    </submittedName>
</protein>
<accession>A0A8X6WWK7</accession>